<dbReference type="SMART" id="SM00530">
    <property type="entry name" value="HTH_XRE"/>
    <property type="match status" value="1"/>
</dbReference>
<evidence type="ECO:0000259" key="1">
    <source>
        <dbReference type="PROSITE" id="PS50943"/>
    </source>
</evidence>
<dbReference type="PATRIC" id="fig|33888.3.peg.424"/>
<protein>
    <recommendedName>
        <fullName evidence="1">HTH cro/C1-type domain-containing protein</fullName>
    </recommendedName>
</protein>
<gene>
    <name evidence="2" type="ORF">A6122_0372</name>
</gene>
<feature type="domain" description="HTH cro/C1-type" evidence="1">
    <location>
        <begin position="23"/>
        <end position="77"/>
    </location>
</feature>
<name>A0A160KQ04_9MICO</name>
<dbReference type="InterPro" id="IPR001387">
    <property type="entry name" value="Cro/C1-type_HTH"/>
</dbReference>
<dbReference type="CDD" id="cd00093">
    <property type="entry name" value="HTH_XRE"/>
    <property type="match status" value="1"/>
</dbReference>
<dbReference type="SUPFAM" id="SSF47413">
    <property type="entry name" value="lambda repressor-like DNA-binding domains"/>
    <property type="match status" value="1"/>
</dbReference>
<dbReference type="EMBL" id="CP015515">
    <property type="protein sequence ID" value="AND15532.1"/>
    <property type="molecule type" value="Genomic_DNA"/>
</dbReference>
<sequence>MAQRSAPPRPAVADALLLLGQLVREARLGRRWTRDELAVRAGVSTPTVAAIEAGAPGTAVATVFSVAELVGVPIFGIDDPLELARRRRSGEEKLALLPSRVRHRTSDDLDDDF</sequence>
<evidence type="ECO:0000313" key="3">
    <source>
        <dbReference type="Proteomes" id="UP000077071"/>
    </source>
</evidence>
<dbReference type="OrthoDB" id="4829260at2"/>
<reference evidence="2 3" key="1">
    <citation type="submission" date="2016-05" db="EMBL/GenBank/DDBJ databases">
        <title>Complete genome sequence of Rathayibacter tritici NCPPB 1953.</title>
        <authorList>
            <person name="Park J."/>
            <person name="Lee H.-H."/>
            <person name="Lee S.-W."/>
            <person name="Seo Y.-S."/>
        </authorList>
    </citation>
    <scope>NUCLEOTIDE SEQUENCE [LARGE SCALE GENOMIC DNA]</scope>
    <source>
        <strain evidence="2 3">NCPPB 1953</strain>
    </source>
</reference>
<dbReference type="AlphaFoldDB" id="A0A160KQ04"/>
<proteinExistence type="predicted"/>
<dbReference type="PROSITE" id="PS50943">
    <property type="entry name" value="HTH_CROC1"/>
    <property type="match status" value="1"/>
</dbReference>
<organism evidence="2 3">
    <name type="scientific">Rathayibacter tritici</name>
    <dbReference type="NCBI Taxonomy" id="33888"/>
    <lineage>
        <taxon>Bacteria</taxon>
        <taxon>Bacillati</taxon>
        <taxon>Actinomycetota</taxon>
        <taxon>Actinomycetes</taxon>
        <taxon>Micrococcales</taxon>
        <taxon>Microbacteriaceae</taxon>
        <taxon>Rathayibacter</taxon>
    </lineage>
</organism>
<dbReference type="KEGG" id="rtn:A6122_0372"/>
<accession>A0A160KQ04</accession>
<dbReference type="Proteomes" id="UP000077071">
    <property type="component" value="Chromosome"/>
</dbReference>
<dbReference type="RefSeq" id="WP_068250946.1">
    <property type="nucleotide sequence ID" value="NZ_CP015515.1"/>
</dbReference>
<dbReference type="STRING" id="33888.A6122_0372"/>
<dbReference type="Gene3D" id="1.10.260.40">
    <property type="entry name" value="lambda repressor-like DNA-binding domains"/>
    <property type="match status" value="1"/>
</dbReference>
<dbReference type="InterPro" id="IPR010982">
    <property type="entry name" value="Lambda_DNA-bd_dom_sf"/>
</dbReference>
<dbReference type="Pfam" id="PF13560">
    <property type="entry name" value="HTH_31"/>
    <property type="match status" value="1"/>
</dbReference>
<dbReference type="GO" id="GO:0003677">
    <property type="term" value="F:DNA binding"/>
    <property type="evidence" value="ECO:0007669"/>
    <property type="project" value="InterPro"/>
</dbReference>
<keyword evidence="3" id="KW-1185">Reference proteome</keyword>
<evidence type="ECO:0000313" key="2">
    <source>
        <dbReference type="EMBL" id="AND15532.1"/>
    </source>
</evidence>